<dbReference type="Pfam" id="PF00069">
    <property type="entry name" value="Pkinase"/>
    <property type="match status" value="1"/>
</dbReference>
<feature type="domain" description="Protein kinase" evidence="11">
    <location>
        <begin position="52"/>
        <end position="297"/>
    </location>
</feature>
<comment type="similarity">
    <text evidence="5">Belongs to the protein kinase superfamily. STE Ser/Thr protein kinase family. MAP kinase kinase subfamily.</text>
</comment>
<dbReference type="PROSITE" id="PS50011">
    <property type="entry name" value="PROTEIN_KINASE_DOM"/>
    <property type="match status" value="1"/>
</dbReference>
<dbReference type="Proteomes" id="UP000044602">
    <property type="component" value="Unassembled WGS sequence"/>
</dbReference>
<accession>A0A0G4KYN3</accession>
<evidence type="ECO:0000256" key="3">
    <source>
        <dbReference type="ARBA" id="ARBA00022777"/>
    </source>
</evidence>
<keyword evidence="2" id="KW-0547">Nucleotide-binding</keyword>
<dbReference type="PANTHER" id="PTHR48013">
    <property type="entry name" value="DUAL SPECIFICITY MITOGEN-ACTIVATED PROTEIN KINASE KINASE 5-RELATED"/>
    <property type="match status" value="1"/>
</dbReference>
<evidence type="ECO:0000256" key="7">
    <source>
        <dbReference type="ARBA" id="ARBA00049014"/>
    </source>
</evidence>
<dbReference type="GO" id="GO:0005524">
    <property type="term" value="F:ATP binding"/>
    <property type="evidence" value="ECO:0007669"/>
    <property type="project" value="UniProtKB-KW"/>
</dbReference>
<dbReference type="Gene3D" id="1.10.510.10">
    <property type="entry name" value="Transferase(Phosphotransferase) domain 1"/>
    <property type="match status" value="1"/>
</dbReference>
<evidence type="ECO:0000313" key="13">
    <source>
        <dbReference type="EMBL" id="CRK15994.1"/>
    </source>
</evidence>
<evidence type="ECO:0000256" key="5">
    <source>
        <dbReference type="ARBA" id="ARBA00038035"/>
    </source>
</evidence>
<evidence type="ECO:0000256" key="9">
    <source>
        <dbReference type="ARBA" id="ARBA00051693"/>
    </source>
</evidence>
<evidence type="ECO:0000256" key="10">
    <source>
        <dbReference type="SAM" id="MobiDB-lite"/>
    </source>
</evidence>
<dbReference type="InterPro" id="IPR011009">
    <property type="entry name" value="Kinase-like_dom_sf"/>
</dbReference>
<evidence type="ECO:0000256" key="6">
    <source>
        <dbReference type="ARBA" id="ARBA00038999"/>
    </source>
</evidence>
<organism evidence="12 15">
    <name type="scientific">Verticillium longisporum</name>
    <name type="common">Verticillium dahliae var. longisporum</name>
    <dbReference type="NCBI Taxonomy" id="100787"/>
    <lineage>
        <taxon>Eukaryota</taxon>
        <taxon>Fungi</taxon>
        <taxon>Dikarya</taxon>
        <taxon>Ascomycota</taxon>
        <taxon>Pezizomycotina</taxon>
        <taxon>Sordariomycetes</taxon>
        <taxon>Hypocreomycetidae</taxon>
        <taxon>Glomerellales</taxon>
        <taxon>Plectosphaerellaceae</taxon>
        <taxon>Verticillium</taxon>
    </lineage>
</organism>
<evidence type="ECO:0000256" key="1">
    <source>
        <dbReference type="ARBA" id="ARBA00022679"/>
    </source>
</evidence>
<feature type="compositionally biased region" description="Basic and acidic residues" evidence="10">
    <location>
        <begin position="9"/>
        <end position="20"/>
    </location>
</feature>
<evidence type="ECO:0000256" key="4">
    <source>
        <dbReference type="ARBA" id="ARBA00022840"/>
    </source>
</evidence>
<dbReference type="EMBL" id="CVQI01005113">
    <property type="protein sequence ID" value="CRK14540.1"/>
    <property type="molecule type" value="Genomic_DNA"/>
</dbReference>
<evidence type="ECO:0000313" key="15">
    <source>
        <dbReference type="Proteomes" id="UP000045706"/>
    </source>
</evidence>
<dbReference type="SMART" id="SM00220">
    <property type="entry name" value="S_TKc"/>
    <property type="match status" value="1"/>
</dbReference>
<name>A0A0G4KYN3_VERLO</name>
<feature type="region of interest" description="Disordered" evidence="10">
    <location>
        <begin position="1"/>
        <end position="62"/>
    </location>
</feature>
<dbReference type="InterPro" id="IPR000719">
    <property type="entry name" value="Prot_kinase_dom"/>
</dbReference>
<evidence type="ECO:0000313" key="14">
    <source>
        <dbReference type="Proteomes" id="UP000044602"/>
    </source>
</evidence>
<dbReference type="Proteomes" id="UP000045706">
    <property type="component" value="Unassembled WGS sequence"/>
</dbReference>
<keyword evidence="3" id="KW-0418">Kinase</keyword>
<dbReference type="PANTHER" id="PTHR48013:SF9">
    <property type="entry name" value="DUAL SPECIFICITY MITOGEN-ACTIVATED PROTEIN KINASE KINASE 5"/>
    <property type="match status" value="1"/>
</dbReference>
<keyword evidence="14" id="KW-1185">Reference proteome</keyword>
<evidence type="ECO:0000256" key="8">
    <source>
        <dbReference type="ARBA" id="ARBA00049299"/>
    </source>
</evidence>
<reference evidence="14 15" key="1">
    <citation type="submission" date="2015-05" db="EMBL/GenBank/DDBJ databases">
        <authorList>
            <person name="Fogelqvist Johan"/>
        </authorList>
    </citation>
    <scope>NUCLEOTIDE SEQUENCE [LARGE SCALE GENOMIC DNA]</scope>
    <source>
        <strain evidence="13">VL1</strain>
        <strain evidence="12">VL2</strain>
    </source>
</reference>
<dbReference type="AlphaFoldDB" id="A0A0G4KYN3"/>
<dbReference type="STRING" id="100787.A0A0G4KYN3"/>
<dbReference type="SUPFAM" id="SSF56112">
    <property type="entry name" value="Protein kinase-like (PK-like)"/>
    <property type="match status" value="1"/>
</dbReference>
<keyword evidence="4" id="KW-0067">ATP-binding</keyword>
<dbReference type="GO" id="GO:0004708">
    <property type="term" value="F:MAP kinase kinase activity"/>
    <property type="evidence" value="ECO:0007669"/>
    <property type="project" value="UniProtKB-EC"/>
</dbReference>
<comment type="catalytic activity">
    <reaction evidence="8">
        <text>L-threonyl-[protein] + ATP = O-phospho-L-threonyl-[protein] + ADP + H(+)</text>
        <dbReference type="Rhea" id="RHEA:46608"/>
        <dbReference type="Rhea" id="RHEA-COMP:11060"/>
        <dbReference type="Rhea" id="RHEA-COMP:11605"/>
        <dbReference type="ChEBI" id="CHEBI:15378"/>
        <dbReference type="ChEBI" id="CHEBI:30013"/>
        <dbReference type="ChEBI" id="CHEBI:30616"/>
        <dbReference type="ChEBI" id="CHEBI:61977"/>
        <dbReference type="ChEBI" id="CHEBI:456216"/>
        <dbReference type="EC" id="2.7.12.2"/>
    </reaction>
</comment>
<feature type="compositionally biased region" description="Polar residues" evidence="10">
    <location>
        <begin position="28"/>
        <end position="45"/>
    </location>
</feature>
<evidence type="ECO:0000256" key="2">
    <source>
        <dbReference type="ARBA" id="ARBA00022741"/>
    </source>
</evidence>
<dbReference type="EC" id="2.7.12.2" evidence="6"/>
<sequence>MSDAKRHTRFIEEDLVEARPKGPPPSPLQSTSQKLSGVEEQSASPPSRFPAKRTQKRTGGGLVPVLAGSPWKHYENRHRLKFGHSFAVVTSTITRRPRMIRSITGPSSDEQIHRLRHLFHPNIVESLKLYTCPQEGYFLVSEFLPTTLEHLYQAPIYPTEPELGSILHQVLTGINFLLTSGLVYEQVSAANLLVSYDGKIKICDVERCTPDGDISKLLDSFIRLMMKLMDKEKRGDGVAGLTRPDRWSHEAIDMFTEAVSKPSVKHLLEHPFLHKREEKDLEWLVYFVLIRARHPPD</sequence>
<evidence type="ECO:0000313" key="12">
    <source>
        <dbReference type="EMBL" id="CRK14540.1"/>
    </source>
</evidence>
<evidence type="ECO:0000259" key="11">
    <source>
        <dbReference type="PROSITE" id="PS50011"/>
    </source>
</evidence>
<protein>
    <recommendedName>
        <fullName evidence="6">mitogen-activated protein kinase kinase</fullName>
        <ecNumber evidence="6">2.7.12.2</ecNumber>
    </recommendedName>
</protein>
<proteinExistence type="inferred from homology"/>
<comment type="catalytic activity">
    <reaction evidence="7">
        <text>L-seryl-[protein] + ATP = O-phospho-L-seryl-[protein] + ADP + H(+)</text>
        <dbReference type="Rhea" id="RHEA:17989"/>
        <dbReference type="Rhea" id="RHEA-COMP:9863"/>
        <dbReference type="Rhea" id="RHEA-COMP:11604"/>
        <dbReference type="ChEBI" id="CHEBI:15378"/>
        <dbReference type="ChEBI" id="CHEBI:29999"/>
        <dbReference type="ChEBI" id="CHEBI:30616"/>
        <dbReference type="ChEBI" id="CHEBI:83421"/>
        <dbReference type="ChEBI" id="CHEBI:456216"/>
        <dbReference type="EC" id="2.7.12.2"/>
    </reaction>
</comment>
<dbReference type="EMBL" id="CVQH01007113">
    <property type="protein sequence ID" value="CRK15994.1"/>
    <property type="molecule type" value="Genomic_DNA"/>
</dbReference>
<keyword evidence="1" id="KW-0808">Transferase</keyword>
<gene>
    <name evidence="13" type="ORF">BN1708_011625</name>
    <name evidence="12" type="ORF">BN1723_010372</name>
</gene>
<comment type="catalytic activity">
    <reaction evidence="9">
        <text>L-tyrosyl-[protein] + ATP = O-phospho-L-tyrosyl-[protein] + ADP + H(+)</text>
        <dbReference type="Rhea" id="RHEA:10596"/>
        <dbReference type="Rhea" id="RHEA-COMP:10136"/>
        <dbReference type="Rhea" id="RHEA-COMP:20101"/>
        <dbReference type="ChEBI" id="CHEBI:15378"/>
        <dbReference type="ChEBI" id="CHEBI:30616"/>
        <dbReference type="ChEBI" id="CHEBI:46858"/>
        <dbReference type="ChEBI" id="CHEBI:61978"/>
        <dbReference type="ChEBI" id="CHEBI:456216"/>
        <dbReference type="EC" id="2.7.12.2"/>
    </reaction>
</comment>